<evidence type="ECO:0000313" key="1">
    <source>
        <dbReference type="EMBL" id="KAI8522689.1"/>
    </source>
</evidence>
<gene>
    <name evidence="1" type="ORF">RHMOL_Rhmol13G0016100</name>
</gene>
<protein>
    <submittedName>
        <fullName evidence="1">Uncharacterized protein</fullName>
    </submittedName>
</protein>
<reference evidence="1" key="1">
    <citation type="submission" date="2022-02" db="EMBL/GenBank/DDBJ databases">
        <title>Plant Genome Project.</title>
        <authorList>
            <person name="Zhang R.-G."/>
        </authorList>
    </citation>
    <scope>NUCLEOTIDE SEQUENCE</scope>
    <source>
        <strain evidence="1">AT1</strain>
    </source>
</reference>
<proteinExistence type="predicted"/>
<keyword evidence="2" id="KW-1185">Reference proteome</keyword>
<comment type="caution">
    <text evidence="1">The sequence shown here is derived from an EMBL/GenBank/DDBJ whole genome shotgun (WGS) entry which is preliminary data.</text>
</comment>
<accession>A0ACC0L1X0</accession>
<sequence length="269" mass="28924">MASSPELISQSPGKSSVPCSEAGIGKLELMAWAGSGPVSLIPKPVPGLLPPPGPGGPDLTSFVSLEPNGNQSREYQRTRSHKESKNVVMAKSSLAEEKAKTTFLISLWLLAILIFPMLAFTTCGANYGIDKSEALPTTHANYRIGDGVLSLPNEESCYIRSFHSRKLKEMEETTLVCVVLDTVDIVVAKAGFEHTEYKDEAAATAAALAISKAISEGSDEQIRRFMEHGCVGKLSELLKSPDPKIVVCCLKGLRNIMNIQITCFVSLEG</sequence>
<evidence type="ECO:0000313" key="2">
    <source>
        <dbReference type="Proteomes" id="UP001062846"/>
    </source>
</evidence>
<dbReference type="EMBL" id="CM046400">
    <property type="protein sequence ID" value="KAI8522689.1"/>
    <property type="molecule type" value="Genomic_DNA"/>
</dbReference>
<name>A0ACC0L1X0_RHOML</name>
<dbReference type="Proteomes" id="UP001062846">
    <property type="component" value="Chromosome 13"/>
</dbReference>
<organism evidence="1 2">
    <name type="scientific">Rhododendron molle</name>
    <name type="common">Chinese azalea</name>
    <name type="synonym">Azalea mollis</name>
    <dbReference type="NCBI Taxonomy" id="49168"/>
    <lineage>
        <taxon>Eukaryota</taxon>
        <taxon>Viridiplantae</taxon>
        <taxon>Streptophyta</taxon>
        <taxon>Embryophyta</taxon>
        <taxon>Tracheophyta</taxon>
        <taxon>Spermatophyta</taxon>
        <taxon>Magnoliopsida</taxon>
        <taxon>eudicotyledons</taxon>
        <taxon>Gunneridae</taxon>
        <taxon>Pentapetalae</taxon>
        <taxon>asterids</taxon>
        <taxon>Ericales</taxon>
        <taxon>Ericaceae</taxon>
        <taxon>Ericoideae</taxon>
        <taxon>Rhodoreae</taxon>
        <taxon>Rhododendron</taxon>
    </lineage>
</organism>